<feature type="compositionally biased region" description="Basic and acidic residues" evidence="1">
    <location>
        <begin position="171"/>
        <end position="196"/>
    </location>
</feature>
<name>A0A1A8YWZ3_PLAOA</name>
<dbReference type="EMBL" id="FLRD01000089">
    <property type="protein sequence ID" value="SBT36123.1"/>
    <property type="molecule type" value="Genomic_DNA"/>
</dbReference>
<feature type="region of interest" description="Disordered" evidence="1">
    <location>
        <begin position="127"/>
        <end position="213"/>
    </location>
</feature>
<reference evidence="4 5" key="1">
    <citation type="submission" date="2016-05" db="EMBL/GenBank/DDBJ databases">
        <authorList>
            <person name="Naeem Raeece"/>
        </authorList>
    </citation>
    <scope>NUCLEOTIDE SEQUENCE [LARGE SCALE GENOMIC DNA]</scope>
</reference>
<reference evidence="2" key="2">
    <citation type="submission" date="2016-05" db="EMBL/GenBank/DDBJ databases">
        <authorList>
            <person name="Lavstsen T."/>
            <person name="Jespersen J.S."/>
        </authorList>
    </citation>
    <scope>NUCLEOTIDE SEQUENCE [LARGE SCALE GENOMIC DNA]</scope>
</reference>
<dbReference type="Proteomes" id="UP000078555">
    <property type="component" value="Unassembled WGS sequence"/>
</dbReference>
<evidence type="ECO:0000313" key="4">
    <source>
        <dbReference type="Proteomes" id="UP000078550"/>
    </source>
</evidence>
<dbReference type="EMBL" id="FLRE01000117">
    <property type="protein sequence ID" value="SBT36478.1"/>
    <property type="molecule type" value="Genomic_DNA"/>
</dbReference>
<evidence type="ECO:0000313" key="3">
    <source>
        <dbReference type="EMBL" id="SBT36478.1"/>
    </source>
</evidence>
<proteinExistence type="predicted"/>
<protein>
    <submittedName>
        <fullName evidence="2">Uncharacterized protein</fullName>
    </submittedName>
</protein>
<dbReference type="AlphaFoldDB" id="A0A1A8YWZ3"/>
<evidence type="ECO:0000313" key="5">
    <source>
        <dbReference type="Proteomes" id="UP000078555"/>
    </source>
</evidence>
<organism evidence="2 5">
    <name type="scientific">Plasmodium ovale wallikeri</name>
    <dbReference type="NCBI Taxonomy" id="864142"/>
    <lineage>
        <taxon>Eukaryota</taxon>
        <taxon>Sar</taxon>
        <taxon>Alveolata</taxon>
        <taxon>Apicomplexa</taxon>
        <taxon>Aconoidasida</taxon>
        <taxon>Haemosporida</taxon>
        <taxon>Plasmodiidae</taxon>
        <taxon>Plasmodium</taxon>
        <taxon>Plasmodium (Plasmodium)</taxon>
    </lineage>
</organism>
<sequence>MEMRKRKPKNAIAYRNYEDFVFYKSYARKKRITKSSSSVVVDDKRKSTCNEIEGGSLFLESKEHEENEEEEKCSKVSKYEMNSSGVHDCAKVDGKGSHIGDNCDYPDYNAVSGESHVDDPFTYLLSSSDEASKEESSNSWQGKTARRRTTKRKATKGKAAKKKAVKKKAVKEKNAKGVREKESEKEKNIAEKEKTHVFQATIEENSEEEKGSKKYNNSISDKFKKFMSEKKEHKYDVDLFSYLSTLSGKGERRGRNGFLIFLMSEVQREIQRSEEACLIEEAHPVDEMQRKQDYHNLYIDGELCGEDPEKKGSQAKNEVNIRKKIEFDCIINHDNKNLRNVFFLENITIHYNNKKVTVFPFKSTEIIERVNTNTKKKKKVHMKNIYSTKEHHLNYDNVYEHVNNIKIGLDVRKESEEYIYINDNYVHLNEDIIAFLYFLLLCNYYICNNLKEKKKVHRSSDCFNVEHILRNMDEYLSRELEKENIFLNLCAPVIYLDFSDSINVVDFLYHVVDANVHSSSDRCNREESTVCSTHLRKNKRLNQIDTKRNEKKLGEDVDMVQNMLPFELLCRCKKLFTGSLLAISVCSYLNNSMFFNSGKKSRNFVFVYFVSQQMGKPVFLDIVELHQICKKVEWVKIGNESPDRESATQDRTKDYQLGERCSCVRDNREYIYLLLCQVGSKIRIYGMSKENFLEQFFNSLKSDHNNTGNSRYIEMCLSNTKIKKLFTYKNDELISDFSYSIYVKNGKRFLKLAICSNTVKIKIVDIFLSDTKKWEEEISPKARTVNIPFNQRDVRHLPFFPFKRIHHPGGRNLKDVYSSRDNISLGEQINSVPVNATCAPSDERQMNVDEIVEQEVSGKKEMCSESANCRSDENTNRVNANWFIDISEDSLHLQHGILSLCSFYPCVNSFLLCISTKEGDIIIMDIRNSNELFYFKRKTESISHLRWYSNSCISFGQDKGCIIHLFENKYFLNIDKTWNNFIEIICLHSCIINNMYMFIFDDGTIIKGKLKKSPSKIKPKEIILWTTSTFELDPEVLLKISSIKNDQIESMSLILLYEYLQGLQNIFNNGIEMRKSKLYEANVSRRVIALTPKSISFANFDKTFVTAYGNACGLIHIFSGEKDA</sequence>
<keyword evidence="5" id="KW-1185">Reference proteome</keyword>
<accession>A0A1A8YWZ3</accession>
<evidence type="ECO:0000256" key="1">
    <source>
        <dbReference type="SAM" id="MobiDB-lite"/>
    </source>
</evidence>
<dbReference type="Proteomes" id="UP000078550">
    <property type="component" value="Unassembled WGS sequence"/>
</dbReference>
<evidence type="ECO:0000313" key="2">
    <source>
        <dbReference type="EMBL" id="SBT36123.1"/>
    </source>
</evidence>
<feature type="compositionally biased region" description="Basic residues" evidence="1">
    <location>
        <begin position="144"/>
        <end position="170"/>
    </location>
</feature>
<gene>
    <name evidence="2" type="ORF">POVWA1_030870</name>
    <name evidence="3" type="ORF">POVWA2_030460</name>
</gene>